<evidence type="ECO:0000313" key="6">
    <source>
        <dbReference type="EMBL" id="MEX5285221.1"/>
    </source>
</evidence>
<dbReference type="Proteomes" id="UP001559623">
    <property type="component" value="Unassembled WGS sequence"/>
</dbReference>
<dbReference type="PANTHER" id="PTHR24567:SF26">
    <property type="entry name" value="REGULATORY PROTEIN YEIL"/>
    <property type="match status" value="1"/>
</dbReference>
<evidence type="ECO:0000259" key="4">
    <source>
        <dbReference type="PROSITE" id="PS50042"/>
    </source>
</evidence>
<dbReference type="CDD" id="cd00038">
    <property type="entry name" value="CAP_ED"/>
    <property type="match status" value="1"/>
</dbReference>
<evidence type="ECO:0000256" key="3">
    <source>
        <dbReference type="ARBA" id="ARBA00023163"/>
    </source>
</evidence>
<feature type="domain" description="HTH crp-type" evidence="5">
    <location>
        <begin position="175"/>
        <end position="242"/>
    </location>
</feature>
<dbReference type="InterPro" id="IPR012318">
    <property type="entry name" value="HTH_CRP"/>
</dbReference>
<dbReference type="InterPro" id="IPR018490">
    <property type="entry name" value="cNMP-bd_dom_sf"/>
</dbReference>
<keyword evidence="7" id="KW-1185">Reference proteome</keyword>
<dbReference type="RefSeq" id="WP_368846947.1">
    <property type="nucleotide sequence ID" value="NZ_CP194411.1"/>
</dbReference>
<dbReference type="Gene3D" id="2.60.120.10">
    <property type="entry name" value="Jelly Rolls"/>
    <property type="match status" value="1"/>
</dbReference>
<evidence type="ECO:0000259" key="5">
    <source>
        <dbReference type="PROSITE" id="PS51063"/>
    </source>
</evidence>
<keyword evidence="2" id="KW-0238">DNA-binding</keyword>
<protein>
    <submittedName>
        <fullName evidence="6">Crp/Fnr family transcriptional regulator</fullName>
    </submittedName>
</protein>
<dbReference type="PANTHER" id="PTHR24567">
    <property type="entry name" value="CRP FAMILY TRANSCRIPTIONAL REGULATORY PROTEIN"/>
    <property type="match status" value="1"/>
</dbReference>
<dbReference type="Pfam" id="PF13545">
    <property type="entry name" value="HTH_Crp_2"/>
    <property type="match status" value="1"/>
</dbReference>
<evidence type="ECO:0000256" key="2">
    <source>
        <dbReference type="ARBA" id="ARBA00023125"/>
    </source>
</evidence>
<dbReference type="Pfam" id="PF00027">
    <property type="entry name" value="cNMP_binding"/>
    <property type="match status" value="1"/>
</dbReference>
<comment type="caution">
    <text evidence="6">The sequence shown here is derived from an EMBL/GenBank/DDBJ whole genome shotgun (WGS) entry which is preliminary data.</text>
</comment>
<accession>A0ABV3X4V4</accession>
<dbReference type="InterPro" id="IPR036390">
    <property type="entry name" value="WH_DNA-bd_sf"/>
</dbReference>
<name>A0ABV3X4V4_9FIRM</name>
<proteinExistence type="predicted"/>
<dbReference type="SMART" id="SM00100">
    <property type="entry name" value="cNMP"/>
    <property type="match status" value="1"/>
</dbReference>
<gene>
    <name evidence="6" type="ORF">QCO44_06150</name>
</gene>
<reference evidence="6 7" key="1">
    <citation type="submission" date="2023-04" db="EMBL/GenBank/DDBJ databases">
        <title>Genome Sequence of Selenomonas sputigena ATCC 33150.</title>
        <authorList>
            <person name="Miller D.P."/>
            <person name="Anvari S."/>
            <person name="Polson S.W."/>
            <person name="Macdonald M."/>
            <person name="Mcdowell J.V."/>
        </authorList>
    </citation>
    <scope>NUCLEOTIDE SEQUENCE [LARGE SCALE GENOMIC DNA]</scope>
    <source>
        <strain evidence="6 7">ATCC 33150</strain>
    </source>
</reference>
<dbReference type="PROSITE" id="PS50042">
    <property type="entry name" value="CNMP_BINDING_3"/>
    <property type="match status" value="1"/>
</dbReference>
<dbReference type="PROSITE" id="PS51063">
    <property type="entry name" value="HTH_CRP_2"/>
    <property type="match status" value="1"/>
</dbReference>
<evidence type="ECO:0000313" key="7">
    <source>
        <dbReference type="Proteomes" id="UP001559623"/>
    </source>
</evidence>
<evidence type="ECO:0000256" key="1">
    <source>
        <dbReference type="ARBA" id="ARBA00023015"/>
    </source>
</evidence>
<dbReference type="InterPro" id="IPR000595">
    <property type="entry name" value="cNMP-bd_dom"/>
</dbReference>
<feature type="domain" description="Cyclic nucleotide-binding" evidence="4">
    <location>
        <begin position="14"/>
        <end position="94"/>
    </location>
</feature>
<dbReference type="SMART" id="SM00419">
    <property type="entry name" value="HTH_CRP"/>
    <property type="match status" value="1"/>
</dbReference>
<keyword evidence="1" id="KW-0805">Transcription regulation</keyword>
<organism evidence="6 7">
    <name type="scientific">Selenomonas sputigena</name>
    <dbReference type="NCBI Taxonomy" id="69823"/>
    <lineage>
        <taxon>Bacteria</taxon>
        <taxon>Bacillati</taxon>
        <taxon>Bacillota</taxon>
        <taxon>Negativicutes</taxon>
        <taxon>Selenomonadales</taxon>
        <taxon>Selenomonadaceae</taxon>
        <taxon>Selenomonas</taxon>
    </lineage>
</organism>
<dbReference type="EMBL" id="JARVLH010000003">
    <property type="protein sequence ID" value="MEX5285221.1"/>
    <property type="molecule type" value="Genomic_DNA"/>
</dbReference>
<dbReference type="InterPro" id="IPR050397">
    <property type="entry name" value="Env_Response_Regulators"/>
</dbReference>
<sequence>MRREIAEQLKGTSIARGMTDEDIAALLESSQVRLVRYKKGEIIFHEGDVPEKLFLLVSGAVRILKDTYSGRQIFLGEIRKPGVMFGEVYLFIERHAYDMFTQALVPTELLEISSRMLTQGGAEMGEEELAGTGKTAKASQERLIRLRNILQRNLLRDFASKAYQMNNMLKVLASGSLRGKIARYLMLQPRRQDDVICLPESRESTAIYLAVSRPALSRELSAMQKEGILAVEARTIRILDRERLEEYL</sequence>
<keyword evidence="3" id="KW-0804">Transcription</keyword>
<dbReference type="InterPro" id="IPR014710">
    <property type="entry name" value="RmlC-like_jellyroll"/>
</dbReference>
<dbReference type="SUPFAM" id="SSF46785">
    <property type="entry name" value="Winged helix' DNA-binding domain"/>
    <property type="match status" value="1"/>
</dbReference>
<dbReference type="SUPFAM" id="SSF51206">
    <property type="entry name" value="cAMP-binding domain-like"/>
    <property type="match status" value="1"/>
</dbReference>